<dbReference type="PROSITE" id="PS51257">
    <property type="entry name" value="PROKAR_LIPOPROTEIN"/>
    <property type="match status" value="1"/>
</dbReference>
<name>A0A343TLD5_9EURY</name>
<protein>
    <submittedName>
        <fullName evidence="2">Serine protease Do</fullName>
        <ecNumber evidence="2">3.4.21.107</ecNumber>
    </submittedName>
</protein>
<dbReference type="Proteomes" id="UP000263012">
    <property type="component" value="Chromosome"/>
</dbReference>
<dbReference type="InterPro" id="IPR009003">
    <property type="entry name" value="Peptidase_S1_PA"/>
</dbReference>
<dbReference type="GO" id="GO:0006508">
    <property type="term" value="P:proteolysis"/>
    <property type="evidence" value="ECO:0007669"/>
    <property type="project" value="UniProtKB-KW"/>
</dbReference>
<dbReference type="OrthoDB" id="350578at2157"/>
<dbReference type="Gene3D" id="1.20.5.340">
    <property type="match status" value="1"/>
</dbReference>
<dbReference type="SUPFAM" id="SSF50494">
    <property type="entry name" value="Trypsin-like serine proteases"/>
    <property type="match status" value="1"/>
</dbReference>
<sequence length="322" mass="35485">MDRRSFLSATVTAGLASTAGCLGYTVVREEQLDTLQERAGEAEELEVVVADKEDRIEELETELDAVESQLEEKQRELEEVRSTHAETVEGLEELESEIDELQRTKSDLEDRLATLEPEADIPDHEIETAIEAALELRNSVVLIVANGSVGTGFYVDGRDYLTAEHVIGGATETTFLESKSGETTEYTARRADDRIDTQVLSAEMDLEDALEFGTIDDVSPGDTLFSVGHPYNVGDWVCSVGTFEGEEEETDLDELYRATVPGRRGTSGSPVFDLDGRVIGMEVVGLTRDDLYHAPEQLFTNFAAYEPDGGFVSIDTIEERLL</sequence>
<dbReference type="PANTHER" id="PTHR43019:SF23">
    <property type="entry name" value="PROTEASE DO-LIKE 5, CHLOROPLASTIC"/>
    <property type="match status" value="1"/>
</dbReference>
<evidence type="ECO:0000313" key="2">
    <source>
        <dbReference type="EMBL" id="AUX09907.1"/>
    </source>
</evidence>
<accession>A0A343TLD5</accession>
<dbReference type="Gene3D" id="2.40.10.120">
    <property type="match status" value="1"/>
</dbReference>
<dbReference type="AlphaFoldDB" id="A0A343TLD5"/>
<evidence type="ECO:0000313" key="3">
    <source>
        <dbReference type="Proteomes" id="UP000263012"/>
    </source>
</evidence>
<gene>
    <name evidence="2" type="primary">degP</name>
    <name evidence="2" type="ORF">AArcSl_2284</name>
</gene>
<keyword evidence="2" id="KW-0378">Hydrolase</keyword>
<organism evidence="2 3">
    <name type="scientific">Halalkaliarchaeum desulfuricum</name>
    <dbReference type="NCBI Taxonomy" id="2055893"/>
    <lineage>
        <taxon>Archaea</taxon>
        <taxon>Methanobacteriati</taxon>
        <taxon>Methanobacteriota</taxon>
        <taxon>Stenosarchaea group</taxon>
        <taxon>Halobacteria</taxon>
        <taxon>Halobacteriales</taxon>
        <taxon>Haloferacaceae</taxon>
        <taxon>Halalkaliarchaeum</taxon>
    </lineage>
</organism>
<dbReference type="Pfam" id="PF13365">
    <property type="entry name" value="Trypsin_2"/>
    <property type="match status" value="1"/>
</dbReference>
<keyword evidence="2" id="KW-0645">Protease</keyword>
<dbReference type="RefSeq" id="WP_119819248.1">
    <property type="nucleotide sequence ID" value="NZ_CP025066.1"/>
</dbReference>
<proteinExistence type="predicted"/>
<evidence type="ECO:0000256" key="1">
    <source>
        <dbReference type="SAM" id="Coils"/>
    </source>
</evidence>
<reference evidence="3" key="1">
    <citation type="submission" date="2017-11" db="EMBL/GenBank/DDBJ databases">
        <title>Phenotypic and genomic properties of facultatively anaerobic sulfur-reducing natronoarchaea from hypersaline soda lakes.</title>
        <authorList>
            <person name="Sorokin D.Y."/>
            <person name="Kublanov I.V."/>
            <person name="Roman P."/>
            <person name="Sinninghe Damste J.S."/>
            <person name="Golyshin P.N."/>
            <person name="Rojo D."/>
            <person name="Ciordia S."/>
            <person name="Mena M.D.C."/>
            <person name="Ferrer M."/>
            <person name="Messina E."/>
            <person name="Smedile F."/>
            <person name="La Spada G."/>
            <person name="La Cono V."/>
            <person name="Yakimov M.M."/>
        </authorList>
    </citation>
    <scope>NUCLEOTIDE SEQUENCE [LARGE SCALE GENOMIC DNA]</scope>
    <source>
        <strain evidence="3">AArc-Sl</strain>
    </source>
</reference>
<keyword evidence="1" id="KW-0175">Coiled coil</keyword>
<dbReference type="GO" id="GO:0008233">
    <property type="term" value="F:peptidase activity"/>
    <property type="evidence" value="ECO:0007669"/>
    <property type="project" value="UniProtKB-KW"/>
</dbReference>
<dbReference type="EMBL" id="CP025066">
    <property type="protein sequence ID" value="AUX09907.1"/>
    <property type="molecule type" value="Genomic_DNA"/>
</dbReference>
<dbReference type="EC" id="3.4.21.107" evidence="2"/>
<dbReference type="PANTHER" id="PTHR43019">
    <property type="entry name" value="SERINE ENDOPROTEASE DEGS"/>
    <property type="match status" value="1"/>
</dbReference>
<dbReference type="GeneID" id="37878640"/>
<dbReference type="KEGG" id="hdf:AArcSl_2284"/>
<keyword evidence="3" id="KW-1185">Reference proteome</keyword>
<feature type="coiled-coil region" evidence="1">
    <location>
        <begin position="42"/>
        <end position="118"/>
    </location>
</feature>